<evidence type="ECO:0000256" key="6">
    <source>
        <dbReference type="ARBA" id="ARBA00039084"/>
    </source>
</evidence>
<dbReference type="PANTHER" id="PTHR10543">
    <property type="entry name" value="BETA-CAROTENE DIOXYGENASE"/>
    <property type="match status" value="1"/>
</dbReference>
<evidence type="ECO:0000256" key="2">
    <source>
        <dbReference type="ARBA" id="ARBA00022723"/>
    </source>
</evidence>
<evidence type="ECO:0000313" key="10">
    <source>
        <dbReference type="Proteomes" id="UP000743370"/>
    </source>
</evidence>
<accession>A0A8T0KA60</accession>
<evidence type="ECO:0000256" key="5">
    <source>
        <dbReference type="ARBA" id="ARBA00023004"/>
    </source>
</evidence>
<dbReference type="GO" id="GO:0010436">
    <property type="term" value="F:carotenoid dioxygenase activity"/>
    <property type="evidence" value="ECO:0007669"/>
    <property type="project" value="TreeGrafter"/>
</dbReference>
<dbReference type="GO" id="GO:0016121">
    <property type="term" value="P:carotene catabolic process"/>
    <property type="evidence" value="ECO:0007669"/>
    <property type="project" value="TreeGrafter"/>
</dbReference>
<comment type="catalytic activity">
    <reaction evidence="7">
        <text>all-trans-zeaxanthin + 2 O2 = 4,9-dimethyldodeca-2,4,6,8,10-pentaenedial + 2 (3R)-hydroxy-beta-ionone</text>
        <dbReference type="Rhea" id="RHEA:26393"/>
        <dbReference type="ChEBI" id="CHEBI:15379"/>
        <dbReference type="ChEBI" id="CHEBI:27547"/>
        <dbReference type="ChEBI" id="CHEBI:53171"/>
        <dbReference type="ChEBI" id="CHEBI:53173"/>
        <dbReference type="EC" id="1.14.99.n4"/>
    </reaction>
</comment>
<gene>
    <name evidence="9" type="ORF">HKW66_Vig0227610</name>
</gene>
<organism evidence="9 10">
    <name type="scientific">Phaseolus angularis</name>
    <name type="common">Azuki bean</name>
    <name type="synonym">Vigna angularis</name>
    <dbReference type="NCBI Taxonomy" id="3914"/>
    <lineage>
        <taxon>Eukaryota</taxon>
        <taxon>Viridiplantae</taxon>
        <taxon>Streptophyta</taxon>
        <taxon>Embryophyta</taxon>
        <taxon>Tracheophyta</taxon>
        <taxon>Spermatophyta</taxon>
        <taxon>Magnoliopsida</taxon>
        <taxon>eudicotyledons</taxon>
        <taxon>Gunneridae</taxon>
        <taxon>Pentapetalae</taxon>
        <taxon>rosids</taxon>
        <taxon>fabids</taxon>
        <taxon>Fabales</taxon>
        <taxon>Fabaceae</taxon>
        <taxon>Papilionoideae</taxon>
        <taxon>50 kb inversion clade</taxon>
        <taxon>NPAAA clade</taxon>
        <taxon>indigoferoid/millettioid clade</taxon>
        <taxon>Phaseoleae</taxon>
        <taxon>Vigna</taxon>
    </lineage>
</organism>
<keyword evidence="4" id="KW-0560">Oxidoreductase</keyword>
<dbReference type="Proteomes" id="UP000743370">
    <property type="component" value="Unassembled WGS sequence"/>
</dbReference>
<comment type="caution">
    <text evidence="9">The sequence shown here is derived from an EMBL/GenBank/DDBJ whole genome shotgun (WGS) entry which is preliminary data.</text>
</comment>
<evidence type="ECO:0000256" key="1">
    <source>
        <dbReference type="ARBA" id="ARBA00006787"/>
    </source>
</evidence>
<dbReference type="PANTHER" id="PTHR10543:SF89">
    <property type="entry name" value="CAROTENOID 9,10(9',10')-CLEAVAGE DIOXYGENASE 1"/>
    <property type="match status" value="1"/>
</dbReference>
<name>A0A8T0KA60_PHAAN</name>
<protein>
    <recommendedName>
        <fullName evidence="6">carotenoid 9,10-dioxygenase</fullName>
        <ecNumber evidence="6">1.14.99.n4</ecNumber>
    </recommendedName>
</protein>
<dbReference type="AlphaFoldDB" id="A0A8T0KA60"/>
<proteinExistence type="inferred from homology"/>
<sequence length="459" mass="51969">MGDDGKKNGGEGELVKVEPKPSNGFTSKVIDLLEKLVVKFLYDTSLPHHYLTGNFAPVTETPPTKDLPVKGHLPDCLNGEFVRVGPNPKFSPVAGYHWFDGDGMIHGLRIKDGKATYVSRFVKTSRLKQEEYFGRSKFMKIGDLKGLFGLLMVNIHMLRTKFKVLDVSYGGGTANTALVYHHGKLLALSEADKPYAIKVFEDGDLQTLGMLDYDKRLGHSFTAHPKVDPFTGEMFTFGYAHTPPYITYRVISKDGYMHDPVPITVSDPIMMHDFAITENYAIFLDLPLIFRPKEMVKNNTLIFSFDSTRKARFGVLPRYAKDEKNIRWFELPNCFIFHNANAWEEEDEVVLITCRLQNPKLDNVGGAVQEKHENFSNELYEMRFNMKTGEASQKKLSASAVDFPRVNESYTGRKSFVHVIDAKTMSADPVAVVELPNRVPYGFHAFFVTEEQLQEQAKL</sequence>
<feature type="binding site" evidence="8">
    <location>
        <position position="272"/>
    </location>
    <ligand>
        <name>Fe cation</name>
        <dbReference type="ChEBI" id="CHEBI:24875"/>
        <note>catalytic</note>
    </ligand>
</feature>
<keyword evidence="5 8" id="KW-0408">Iron</keyword>
<evidence type="ECO:0000256" key="3">
    <source>
        <dbReference type="ARBA" id="ARBA00022964"/>
    </source>
</evidence>
<dbReference type="EC" id="1.14.99.n4" evidence="6"/>
<feature type="binding site" evidence="8">
    <location>
        <position position="224"/>
    </location>
    <ligand>
        <name>Fe cation</name>
        <dbReference type="ChEBI" id="CHEBI:24875"/>
        <note>catalytic</note>
    </ligand>
</feature>
<keyword evidence="3 9" id="KW-0223">Dioxygenase</keyword>
<dbReference type="InterPro" id="IPR004294">
    <property type="entry name" value="Carotenoid_Oase"/>
</dbReference>
<reference evidence="9 10" key="1">
    <citation type="submission" date="2020-05" db="EMBL/GenBank/DDBJ databases">
        <title>Vigna angularis (adzuki bean) Var. LongXiaoDou No. 4 denovo assembly.</title>
        <authorList>
            <person name="Xiang H."/>
        </authorList>
    </citation>
    <scope>NUCLEOTIDE SEQUENCE [LARGE SCALE GENOMIC DNA]</scope>
    <source>
        <tissue evidence="9">Leaf</tissue>
    </source>
</reference>
<keyword evidence="2 8" id="KW-0479">Metal-binding</keyword>
<comment type="cofactor">
    <cofactor evidence="8">
        <name>Fe(2+)</name>
        <dbReference type="ChEBI" id="CHEBI:29033"/>
    </cofactor>
    <text evidence="8">Binds 1 Fe(2+) ion per subunit.</text>
</comment>
<dbReference type="Pfam" id="PF03055">
    <property type="entry name" value="RPE65"/>
    <property type="match status" value="1"/>
</dbReference>
<dbReference type="GO" id="GO:0046872">
    <property type="term" value="F:metal ion binding"/>
    <property type="evidence" value="ECO:0007669"/>
    <property type="project" value="UniProtKB-KW"/>
</dbReference>
<evidence type="ECO:0000313" key="9">
    <source>
        <dbReference type="EMBL" id="KAG2396486.1"/>
    </source>
</evidence>
<dbReference type="EMBL" id="JABFOF010000005">
    <property type="protein sequence ID" value="KAG2396486.1"/>
    <property type="molecule type" value="Genomic_DNA"/>
</dbReference>
<evidence type="ECO:0000256" key="7">
    <source>
        <dbReference type="ARBA" id="ARBA00048709"/>
    </source>
</evidence>
<dbReference type="GO" id="GO:0009570">
    <property type="term" value="C:chloroplast stroma"/>
    <property type="evidence" value="ECO:0007669"/>
    <property type="project" value="TreeGrafter"/>
</dbReference>
<evidence type="ECO:0000256" key="4">
    <source>
        <dbReference type="ARBA" id="ARBA00023002"/>
    </source>
</evidence>
<comment type="similarity">
    <text evidence="1">Belongs to the carotenoid oxygenase family.</text>
</comment>
<evidence type="ECO:0000256" key="8">
    <source>
        <dbReference type="PIRSR" id="PIRSR604294-1"/>
    </source>
</evidence>
<feature type="binding site" evidence="8">
    <location>
        <position position="338"/>
    </location>
    <ligand>
        <name>Fe cation</name>
        <dbReference type="ChEBI" id="CHEBI:24875"/>
        <note>catalytic</note>
    </ligand>
</feature>